<dbReference type="HOGENOM" id="CLU_044218_0_0_1"/>
<feature type="compositionally biased region" description="Acidic residues" evidence="1">
    <location>
        <begin position="457"/>
        <end position="469"/>
    </location>
</feature>
<proteinExistence type="predicted"/>
<protein>
    <submittedName>
        <fullName evidence="2">Uncharacterized protein</fullName>
    </submittedName>
</protein>
<dbReference type="OrthoDB" id="5393654at2759"/>
<feature type="region of interest" description="Disordered" evidence="1">
    <location>
        <begin position="452"/>
        <end position="485"/>
    </location>
</feature>
<dbReference type="AlphaFoldDB" id="E5R387"/>
<evidence type="ECO:0000256" key="1">
    <source>
        <dbReference type="SAM" id="MobiDB-lite"/>
    </source>
</evidence>
<dbReference type="RefSeq" id="XP_003176068.1">
    <property type="nucleotide sequence ID" value="XM_003176020.1"/>
</dbReference>
<feature type="compositionally biased region" description="Basic and acidic residues" evidence="1">
    <location>
        <begin position="242"/>
        <end position="252"/>
    </location>
</feature>
<name>E5R387_ARTGP</name>
<dbReference type="GeneID" id="10031379"/>
<feature type="compositionally biased region" description="Basic residues" evidence="1">
    <location>
        <begin position="476"/>
        <end position="485"/>
    </location>
</feature>
<feature type="region of interest" description="Disordered" evidence="1">
    <location>
        <begin position="400"/>
        <end position="435"/>
    </location>
</feature>
<dbReference type="PANTHER" id="PTHR35179:SF2">
    <property type="entry name" value="START DOMAIN-CONTAINING PROTEIN"/>
    <property type="match status" value="1"/>
</dbReference>
<dbReference type="Proteomes" id="UP000002669">
    <property type="component" value="Unassembled WGS sequence"/>
</dbReference>
<organism evidence="3">
    <name type="scientific">Arthroderma gypseum (strain ATCC MYA-4604 / CBS 118893)</name>
    <name type="common">Microsporum gypseum</name>
    <dbReference type="NCBI Taxonomy" id="535722"/>
    <lineage>
        <taxon>Eukaryota</taxon>
        <taxon>Fungi</taxon>
        <taxon>Dikarya</taxon>
        <taxon>Ascomycota</taxon>
        <taxon>Pezizomycotina</taxon>
        <taxon>Eurotiomycetes</taxon>
        <taxon>Eurotiomycetidae</taxon>
        <taxon>Onygenales</taxon>
        <taxon>Arthrodermataceae</taxon>
        <taxon>Nannizzia</taxon>
    </lineage>
</organism>
<reference evidence="3" key="1">
    <citation type="journal article" date="2012" name="MBio">
        <title>Comparative genome analysis of Trichophyton rubrum and related dermatophytes reveals candidate genes involved in infection.</title>
        <authorList>
            <person name="Martinez D.A."/>
            <person name="Oliver B.G."/>
            <person name="Graeser Y."/>
            <person name="Goldberg J.M."/>
            <person name="Li W."/>
            <person name="Martinez-Rossi N.M."/>
            <person name="Monod M."/>
            <person name="Shelest E."/>
            <person name="Barton R.C."/>
            <person name="Birch E."/>
            <person name="Brakhage A.A."/>
            <person name="Chen Z."/>
            <person name="Gurr S.J."/>
            <person name="Heiman D."/>
            <person name="Heitman J."/>
            <person name="Kosti I."/>
            <person name="Rossi A."/>
            <person name="Saif S."/>
            <person name="Samalova M."/>
            <person name="Saunders C.W."/>
            <person name="Shea T."/>
            <person name="Summerbell R.C."/>
            <person name="Xu J."/>
            <person name="Young S."/>
            <person name="Zeng Q."/>
            <person name="Birren B.W."/>
            <person name="Cuomo C.A."/>
            <person name="White T.C."/>
        </authorList>
    </citation>
    <scope>NUCLEOTIDE SEQUENCE [LARGE SCALE GENOMIC DNA]</scope>
    <source>
        <strain evidence="3">ATCC MYA-4604 / CBS 118893</strain>
    </source>
</reference>
<feature type="region of interest" description="Disordered" evidence="1">
    <location>
        <begin position="238"/>
        <end position="258"/>
    </location>
</feature>
<dbReference type="PANTHER" id="PTHR35179">
    <property type="entry name" value="PROTEIN CBG02620"/>
    <property type="match status" value="1"/>
</dbReference>
<gene>
    <name evidence="2" type="ORF">MGYG_00159</name>
</gene>
<evidence type="ECO:0000313" key="3">
    <source>
        <dbReference type="Proteomes" id="UP000002669"/>
    </source>
</evidence>
<dbReference type="InParanoid" id="E5R387"/>
<dbReference type="EMBL" id="DS989822">
    <property type="protein sequence ID" value="EFQ97116.1"/>
    <property type="molecule type" value="Genomic_DNA"/>
</dbReference>
<dbReference type="eggNOG" id="ENOG502QRQN">
    <property type="taxonomic scope" value="Eukaryota"/>
</dbReference>
<dbReference type="STRING" id="535722.E5R387"/>
<dbReference type="OMA" id="VASKWDM"/>
<dbReference type="VEuPathDB" id="FungiDB:MGYG_00159"/>
<sequence>MASDTPLEMSFENVMVNDTASTMPKAAARLGAVKIHRDVLSQKQDIESLGPAKIFDVKCVASYNWIRKDRVTMLIPGAPPVWNQSSGTCNGAKTEGMLENGSGAAYNSVHQNDCKNGWLGHPLEPVIYAASLMDSTFELMNFDIVTDATAMECMLAFIAPEPKPLTLEVELANGTLFIANRGAEPYSDSYHPMADGTFLWEDCVKGSTCHHRVLSYVFGGQRILLTCSSHGYLPAPAEEAASGEKRGNEPAMKEQGSLDAPRIGALAKEFPVAHRGGKNIPQEAIVDLKCYKASNNFPPSNADIKRLWIRQVPNIILEETGPYQAGVHDATRLTHEWEQNMQANLEKLAVLLSKLRSYGNQSASKKLLIRRMKHPKGPEFLSVDENDVAQSISPAILNHNPASIDKASSSDKDGKMGIINRPKNTKKGGEAKEKCREIATVSKSSSLESIPLTDWEVVNDGDGDDMDWVEVDKPGRKSKARNLPN</sequence>
<evidence type="ECO:0000313" key="2">
    <source>
        <dbReference type="EMBL" id="EFQ97116.1"/>
    </source>
</evidence>
<keyword evidence="3" id="KW-1185">Reference proteome</keyword>
<accession>E5R387</accession>